<gene>
    <name evidence="14" type="ORF">GCM10009332_03640</name>
</gene>
<keyword evidence="4 10" id="KW-0812">Transmembrane</keyword>
<keyword evidence="5 10" id="KW-1133">Transmembrane helix</keyword>
<dbReference type="Proteomes" id="UP000613743">
    <property type="component" value="Unassembled WGS sequence"/>
</dbReference>
<dbReference type="Gene3D" id="1.10.287.950">
    <property type="entry name" value="Methyl-accepting chemotaxis protein"/>
    <property type="match status" value="1"/>
</dbReference>
<dbReference type="GO" id="GO:0007165">
    <property type="term" value="P:signal transduction"/>
    <property type="evidence" value="ECO:0007669"/>
    <property type="project" value="UniProtKB-KW"/>
</dbReference>
<evidence type="ECO:0000313" key="15">
    <source>
        <dbReference type="Proteomes" id="UP000613743"/>
    </source>
</evidence>
<protein>
    <submittedName>
        <fullName evidence="14">Methyl-accepting chemotaxis protein</fullName>
    </submittedName>
</protein>
<keyword evidence="7 9" id="KW-0807">Transducer</keyword>
<dbReference type="SMART" id="SM00304">
    <property type="entry name" value="HAMP"/>
    <property type="match status" value="1"/>
</dbReference>
<keyword evidence="6 10" id="KW-0472">Membrane</keyword>
<organism evidence="14 15">
    <name type="scientific">Shewanella gelidii</name>
    <dbReference type="NCBI Taxonomy" id="1642821"/>
    <lineage>
        <taxon>Bacteria</taxon>
        <taxon>Pseudomonadati</taxon>
        <taxon>Pseudomonadota</taxon>
        <taxon>Gammaproteobacteria</taxon>
        <taxon>Alteromonadales</taxon>
        <taxon>Shewanellaceae</taxon>
        <taxon>Shewanella</taxon>
    </lineage>
</organism>
<reference evidence="14" key="1">
    <citation type="journal article" date="2014" name="Int. J. Syst. Evol. Microbiol.">
        <title>Complete genome sequence of Corynebacterium casei LMG S-19264T (=DSM 44701T), isolated from a smear-ripened cheese.</title>
        <authorList>
            <consortium name="US DOE Joint Genome Institute (JGI-PGF)"/>
            <person name="Walter F."/>
            <person name="Albersmeier A."/>
            <person name="Kalinowski J."/>
            <person name="Ruckert C."/>
        </authorList>
    </citation>
    <scope>NUCLEOTIDE SEQUENCE</scope>
    <source>
        <strain evidence="14">JCM 30804</strain>
    </source>
</reference>
<comment type="similarity">
    <text evidence="8">Belongs to the methyl-accepting chemotaxis (MCP) protein family.</text>
</comment>
<dbReference type="PROSITE" id="PS50192">
    <property type="entry name" value="T_SNARE"/>
    <property type="match status" value="1"/>
</dbReference>
<dbReference type="RefSeq" id="WP_229779693.1">
    <property type="nucleotide sequence ID" value="NZ_BMPZ01000001.1"/>
</dbReference>
<evidence type="ECO:0000256" key="7">
    <source>
        <dbReference type="ARBA" id="ARBA00023224"/>
    </source>
</evidence>
<name>A0A917JI26_9GAMM</name>
<dbReference type="GO" id="GO:0005886">
    <property type="term" value="C:plasma membrane"/>
    <property type="evidence" value="ECO:0007669"/>
    <property type="project" value="UniProtKB-SubCell"/>
</dbReference>
<accession>A0A917JI26</accession>
<feature type="domain" description="T-SNARE coiled-coil homology" evidence="12">
    <location>
        <begin position="454"/>
        <end position="516"/>
    </location>
</feature>
<dbReference type="InterPro" id="IPR004010">
    <property type="entry name" value="Double_Cache_2"/>
</dbReference>
<feature type="transmembrane region" description="Helical" evidence="10">
    <location>
        <begin position="187"/>
        <end position="208"/>
    </location>
</feature>
<dbReference type="GO" id="GO:0006935">
    <property type="term" value="P:chemotaxis"/>
    <property type="evidence" value="ECO:0007669"/>
    <property type="project" value="UniProtKB-ARBA"/>
</dbReference>
<dbReference type="Pfam" id="PF08269">
    <property type="entry name" value="dCache_2"/>
    <property type="match status" value="1"/>
</dbReference>
<evidence type="ECO:0000256" key="9">
    <source>
        <dbReference type="PROSITE-ProRule" id="PRU00284"/>
    </source>
</evidence>
<evidence type="ECO:0000256" key="8">
    <source>
        <dbReference type="ARBA" id="ARBA00029447"/>
    </source>
</evidence>
<dbReference type="CDD" id="cd11386">
    <property type="entry name" value="MCP_signal"/>
    <property type="match status" value="1"/>
</dbReference>
<dbReference type="InterPro" id="IPR033480">
    <property type="entry name" value="sCache_2"/>
</dbReference>
<evidence type="ECO:0000256" key="5">
    <source>
        <dbReference type="ARBA" id="ARBA00022989"/>
    </source>
</evidence>
<keyword evidence="15" id="KW-1185">Reference proteome</keyword>
<dbReference type="InterPro" id="IPR003660">
    <property type="entry name" value="HAMP_dom"/>
</dbReference>
<dbReference type="Pfam" id="PF00015">
    <property type="entry name" value="MCPsignal"/>
    <property type="match status" value="1"/>
</dbReference>
<evidence type="ECO:0000256" key="10">
    <source>
        <dbReference type="SAM" id="Phobius"/>
    </source>
</evidence>
<sequence>MLNLKNISIGKKLLIMVVSALVILVAVNVYYLFAESESVLHERKQKLRSQVESSLSVAQHYYGQRSVLGEDKAKQLAIETIQGMRYDKDNYFWITSPQQKIVMHPTKPSLNGTDASMLKDAKGSYFWREMSEIGKTKGNGFLEYYWLAPQGGEQHKMSYVASMNEWGWIIGSGILISDIQEQFYRDAATAAFITLVSSALLILMSFVIGQNIVKPIEALIEHVHKIADGDMTVRIQYERNDEVGVMAAELDRMLDKLHKALLLANESASRSADMANNIASASEESSTSMQSQHIQLEQLATAMNEMTATITDVARNAEQAADATNDVTEQARHSGEDMQKTAQNINRVSTQVATADELVEELKQGVISISEVVNVIQAISEQTNLLALNAAIEAARAGEQGRGFAVVADEVRSLASRTQHSTGEIQVTIDKLTTSAMSAAEAMRVSNSNVVESVQSVNETQEELERMLEGLNLSNDMVAQIAAAAEQQGAVSDEVNSNVSSINLSANEVSQAAESLAYQSQSLAESAQELSEQLRYFKV</sequence>
<comment type="subcellular location">
    <subcellularLocation>
        <location evidence="1">Cell inner membrane</location>
        <topology evidence="1">Multi-pass membrane protein</topology>
    </subcellularLocation>
</comment>
<keyword evidence="3" id="KW-0997">Cell inner membrane</keyword>
<evidence type="ECO:0000256" key="6">
    <source>
        <dbReference type="ARBA" id="ARBA00023136"/>
    </source>
</evidence>
<evidence type="ECO:0000259" key="11">
    <source>
        <dbReference type="PROSITE" id="PS50111"/>
    </source>
</evidence>
<reference evidence="14" key="2">
    <citation type="submission" date="2020-09" db="EMBL/GenBank/DDBJ databases">
        <authorList>
            <person name="Sun Q."/>
            <person name="Ohkuma M."/>
        </authorList>
    </citation>
    <scope>NUCLEOTIDE SEQUENCE</scope>
    <source>
        <strain evidence="14">JCM 30804</strain>
    </source>
</reference>
<dbReference type="Pfam" id="PF00672">
    <property type="entry name" value="HAMP"/>
    <property type="match status" value="1"/>
</dbReference>
<dbReference type="PANTHER" id="PTHR32089:SF120">
    <property type="entry name" value="METHYL-ACCEPTING CHEMOTAXIS PROTEIN TLPQ"/>
    <property type="match status" value="1"/>
</dbReference>
<dbReference type="InterPro" id="IPR000727">
    <property type="entry name" value="T_SNARE_dom"/>
</dbReference>
<evidence type="ECO:0000256" key="3">
    <source>
        <dbReference type="ARBA" id="ARBA00022519"/>
    </source>
</evidence>
<dbReference type="CDD" id="cd06225">
    <property type="entry name" value="HAMP"/>
    <property type="match status" value="1"/>
</dbReference>
<dbReference type="InterPro" id="IPR004089">
    <property type="entry name" value="MCPsignal_dom"/>
</dbReference>
<dbReference type="PROSITE" id="PS50885">
    <property type="entry name" value="HAMP"/>
    <property type="match status" value="1"/>
</dbReference>
<evidence type="ECO:0000256" key="1">
    <source>
        <dbReference type="ARBA" id="ARBA00004429"/>
    </source>
</evidence>
<dbReference type="SMART" id="SM00283">
    <property type="entry name" value="MA"/>
    <property type="match status" value="1"/>
</dbReference>
<dbReference type="FunFam" id="1.10.287.950:FF:000001">
    <property type="entry name" value="Methyl-accepting chemotaxis sensory transducer"/>
    <property type="match status" value="1"/>
</dbReference>
<dbReference type="PANTHER" id="PTHR32089">
    <property type="entry name" value="METHYL-ACCEPTING CHEMOTAXIS PROTEIN MCPB"/>
    <property type="match status" value="1"/>
</dbReference>
<keyword evidence="2" id="KW-1003">Cell membrane</keyword>
<dbReference type="AlphaFoldDB" id="A0A917JI26"/>
<comment type="caution">
    <text evidence="14">The sequence shown here is derived from an EMBL/GenBank/DDBJ whole genome shotgun (WGS) entry which is preliminary data.</text>
</comment>
<dbReference type="PROSITE" id="PS50111">
    <property type="entry name" value="CHEMOTAXIS_TRANSDUC_2"/>
    <property type="match status" value="1"/>
</dbReference>
<dbReference type="Gene3D" id="3.30.450.20">
    <property type="entry name" value="PAS domain"/>
    <property type="match status" value="1"/>
</dbReference>
<evidence type="ECO:0000256" key="2">
    <source>
        <dbReference type="ARBA" id="ARBA00022475"/>
    </source>
</evidence>
<dbReference type="EMBL" id="BMPZ01000001">
    <property type="protein sequence ID" value="GGI69774.1"/>
    <property type="molecule type" value="Genomic_DNA"/>
</dbReference>
<proteinExistence type="inferred from homology"/>
<evidence type="ECO:0000313" key="14">
    <source>
        <dbReference type="EMBL" id="GGI69774.1"/>
    </source>
</evidence>
<dbReference type="SMART" id="SM01049">
    <property type="entry name" value="Cache_2"/>
    <property type="match status" value="1"/>
</dbReference>
<dbReference type="SUPFAM" id="SSF58104">
    <property type="entry name" value="Methyl-accepting chemotaxis protein (MCP) signaling domain"/>
    <property type="match status" value="1"/>
</dbReference>
<feature type="domain" description="HAMP" evidence="13">
    <location>
        <begin position="210"/>
        <end position="262"/>
    </location>
</feature>
<evidence type="ECO:0000256" key="4">
    <source>
        <dbReference type="ARBA" id="ARBA00022692"/>
    </source>
</evidence>
<evidence type="ECO:0000259" key="12">
    <source>
        <dbReference type="PROSITE" id="PS50192"/>
    </source>
</evidence>
<feature type="domain" description="Methyl-accepting transducer" evidence="11">
    <location>
        <begin position="267"/>
        <end position="503"/>
    </location>
</feature>
<feature type="transmembrane region" description="Helical" evidence="10">
    <location>
        <begin position="13"/>
        <end position="34"/>
    </location>
</feature>
<evidence type="ECO:0000259" key="13">
    <source>
        <dbReference type="PROSITE" id="PS50885"/>
    </source>
</evidence>